<dbReference type="InterPro" id="IPR000534">
    <property type="entry name" value="Semialdehyde_DH_NAD-bd"/>
</dbReference>
<evidence type="ECO:0000259" key="15">
    <source>
        <dbReference type="SMART" id="SM00859"/>
    </source>
</evidence>
<dbReference type="CDD" id="cd18131">
    <property type="entry name" value="ASADH_C_bac_euk_like"/>
    <property type="match status" value="1"/>
</dbReference>
<dbReference type="Proteomes" id="UP000001357">
    <property type="component" value="Unassembled WGS sequence"/>
</dbReference>
<accession>A9V5G9</accession>
<dbReference type="HAMAP" id="MF_02121">
    <property type="entry name" value="ASADH"/>
    <property type="match status" value="1"/>
</dbReference>
<organism evidence="16 17">
    <name type="scientific">Monosiga brevicollis</name>
    <name type="common">Choanoflagellate</name>
    <dbReference type="NCBI Taxonomy" id="81824"/>
    <lineage>
        <taxon>Eukaryota</taxon>
        <taxon>Choanoflagellata</taxon>
        <taxon>Craspedida</taxon>
        <taxon>Salpingoecidae</taxon>
        <taxon>Monosiga</taxon>
    </lineage>
</organism>
<comment type="catalytic activity">
    <reaction evidence="13">
        <text>L-aspartate 4-semialdehyde + phosphate + NADP(+) = 4-phospho-L-aspartate + NADPH + H(+)</text>
        <dbReference type="Rhea" id="RHEA:24284"/>
        <dbReference type="ChEBI" id="CHEBI:15378"/>
        <dbReference type="ChEBI" id="CHEBI:43474"/>
        <dbReference type="ChEBI" id="CHEBI:57535"/>
        <dbReference type="ChEBI" id="CHEBI:57783"/>
        <dbReference type="ChEBI" id="CHEBI:58349"/>
        <dbReference type="ChEBI" id="CHEBI:537519"/>
        <dbReference type="EC" id="1.2.1.11"/>
    </reaction>
</comment>
<evidence type="ECO:0000256" key="11">
    <source>
        <dbReference type="ARBA" id="ARBA00023154"/>
    </source>
</evidence>
<evidence type="ECO:0000313" key="17">
    <source>
        <dbReference type="Proteomes" id="UP000001357"/>
    </source>
</evidence>
<dbReference type="UniPathway" id="UPA00051">
    <property type="reaction ID" value="UER00464"/>
</dbReference>
<dbReference type="GeneID" id="5893119"/>
<dbReference type="SUPFAM" id="SSF51735">
    <property type="entry name" value="NAD(P)-binding Rossmann-fold domains"/>
    <property type="match status" value="1"/>
</dbReference>
<feature type="active site" description="Proton acceptor" evidence="14">
    <location>
        <position position="260"/>
    </location>
</feature>
<dbReference type="GO" id="GO:0004073">
    <property type="term" value="F:aspartate-semialdehyde dehydrogenase activity"/>
    <property type="evidence" value="ECO:0007669"/>
    <property type="project" value="UniProtKB-EC"/>
</dbReference>
<dbReference type="Gene3D" id="3.40.50.720">
    <property type="entry name" value="NAD(P)-binding Rossmann-like Domain"/>
    <property type="match status" value="1"/>
</dbReference>
<keyword evidence="8" id="KW-0521">NADP</keyword>
<keyword evidence="12" id="KW-0486">Methionine biosynthesis</keyword>
<dbReference type="InterPro" id="IPR005986">
    <property type="entry name" value="Asp_semialdehyde_DH_beta"/>
</dbReference>
<dbReference type="EMBL" id="CH991560">
    <property type="protein sequence ID" value="EDQ87281.1"/>
    <property type="molecule type" value="Genomic_DNA"/>
</dbReference>
<comment type="pathway">
    <text evidence="2">Amino-acid biosynthesis; L-threonine biosynthesis; L-threonine from L-aspartate: step 2/5.</text>
</comment>
<dbReference type="InterPro" id="IPR012080">
    <property type="entry name" value="Asp_semialdehyde_DH"/>
</dbReference>
<evidence type="ECO:0000313" key="16">
    <source>
        <dbReference type="EMBL" id="EDQ87281.1"/>
    </source>
</evidence>
<dbReference type="GO" id="GO:0050661">
    <property type="term" value="F:NADP binding"/>
    <property type="evidence" value="ECO:0007669"/>
    <property type="project" value="InterPro"/>
</dbReference>
<evidence type="ECO:0000256" key="4">
    <source>
        <dbReference type="ARBA" id="ARBA00011738"/>
    </source>
</evidence>
<dbReference type="GO" id="GO:0009089">
    <property type="term" value="P:lysine biosynthetic process via diaminopimelate"/>
    <property type="evidence" value="ECO:0007669"/>
    <property type="project" value="UniProtKB-UniPathway"/>
</dbReference>
<dbReference type="KEGG" id="mbr:MONBRDRAFT_33451"/>
<evidence type="ECO:0000256" key="2">
    <source>
        <dbReference type="ARBA" id="ARBA00005097"/>
    </source>
</evidence>
<keyword evidence="10" id="KW-0560">Oxidoreductase</keyword>
<dbReference type="Pfam" id="PF02774">
    <property type="entry name" value="Semialdhyde_dhC"/>
    <property type="match status" value="1"/>
</dbReference>
<dbReference type="Gene3D" id="3.30.360.10">
    <property type="entry name" value="Dihydrodipicolinate Reductase, domain 2"/>
    <property type="match status" value="1"/>
</dbReference>
<dbReference type="Pfam" id="PF01118">
    <property type="entry name" value="Semialdhyde_dh"/>
    <property type="match status" value="1"/>
</dbReference>
<gene>
    <name evidence="16" type="ORF">MONBRDRAFT_33451</name>
</gene>
<name>A9V5G9_MONBE</name>
<keyword evidence="9" id="KW-0220">Diaminopimelate biosynthesis</keyword>
<dbReference type="NCBIfam" id="NF011456">
    <property type="entry name" value="PRK14874.1"/>
    <property type="match status" value="1"/>
</dbReference>
<dbReference type="GO" id="GO:0051287">
    <property type="term" value="F:NAD binding"/>
    <property type="evidence" value="ECO:0007669"/>
    <property type="project" value="InterPro"/>
</dbReference>
<sequence length="352" mass="38028">MRGTAARLAFQVLGGNGLRQPNVAIAGVTGAVGQEFLACMEKRNFPFNKLKLLASERSAGKKITYKGQTYVVEALTENSFEDVDIALFSAGGSQSRQYAPAAVKAGTIVIDNSSAFRMDPKVPLVIPEVNPQAAYRHNGIIANPNCSTIIMAVAVYPIHQAAGVRRASVATYQAASGAGAAAMAELEQQARDWVEGQPLTQDIFGRQYIWNLFSHNSKIDPSTGYNEEEVKMMRETTKIFDDDSIRVTATCIRVPVLRAHCEAINLTLNEPLSEDQARAILAKAPGITIHDNRADNSFPEPLMASGIDDVLVGRIRADLSQENGLEMFVAGDQLLKGAALNAVQIAELLIEQ</sequence>
<evidence type="ECO:0000256" key="8">
    <source>
        <dbReference type="ARBA" id="ARBA00022857"/>
    </source>
</evidence>
<keyword evidence="17" id="KW-1185">Reference proteome</keyword>
<dbReference type="GO" id="GO:0009086">
    <property type="term" value="P:methionine biosynthetic process"/>
    <property type="evidence" value="ECO:0007669"/>
    <property type="project" value="UniProtKB-KW"/>
</dbReference>
<evidence type="ECO:0000256" key="10">
    <source>
        <dbReference type="ARBA" id="ARBA00023002"/>
    </source>
</evidence>
<dbReference type="GO" id="GO:0009088">
    <property type="term" value="P:threonine biosynthetic process"/>
    <property type="evidence" value="ECO:0007669"/>
    <property type="project" value="UniProtKB-UniPathway"/>
</dbReference>
<proteinExistence type="inferred from homology"/>
<dbReference type="eggNOG" id="KOG4777">
    <property type="taxonomic scope" value="Eukaryota"/>
</dbReference>
<protein>
    <recommendedName>
        <fullName evidence="5">aspartate-semialdehyde dehydrogenase</fullName>
        <ecNumber evidence="5">1.2.1.11</ecNumber>
    </recommendedName>
</protein>
<dbReference type="PIRSF" id="PIRSF000148">
    <property type="entry name" value="ASA_dh"/>
    <property type="match status" value="1"/>
</dbReference>
<keyword evidence="6" id="KW-0028">Amino-acid biosynthesis</keyword>
<comment type="pathway">
    <text evidence="1">Amino-acid biosynthesis; L-methionine biosynthesis via de novo pathway; L-homoserine from L-aspartate: step 2/3.</text>
</comment>
<evidence type="ECO:0000256" key="13">
    <source>
        <dbReference type="ARBA" id="ARBA00047891"/>
    </source>
</evidence>
<dbReference type="GO" id="GO:0019877">
    <property type="term" value="P:diaminopimelate biosynthetic process"/>
    <property type="evidence" value="ECO:0007669"/>
    <property type="project" value="UniProtKB-KW"/>
</dbReference>
<dbReference type="UniPathway" id="UPA00034">
    <property type="reaction ID" value="UER00016"/>
</dbReference>
<dbReference type="InterPro" id="IPR036291">
    <property type="entry name" value="NAD(P)-bd_dom_sf"/>
</dbReference>
<evidence type="ECO:0000256" key="3">
    <source>
        <dbReference type="ARBA" id="ARBA00010584"/>
    </source>
</evidence>
<comment type="similarity">
    <text evidence="3">Belongs to the aspartate-semialdehyde dehydrogenase family.</text>
</comment>
<evidence type="ECO:0000256" key="5">
    <source>
        <dbReference type="ARBA" id="ARBA00013120"/>
    </source>
</evidence>
<reference evidence="16 17" key="1">
    <citation type="journal article" date="2008" name="Nature">
        <title>The genome of the choanoflagellate Monosiga brevicollis and the origin of metazoans.</title>
        <authorList>
            <consortium name="JGI Sequencing"/>
            <person name="King N."/>
            <person name="Westbrook M.J."/>
            <person name="Young S.L."/>
            <person name="Kuo A."/>
            <person name="Abedin M."/>
            <person name="Chapman J."/>
            <person name="Fairclough S."/>
            <person name="Hellsten U."/>
            <person name="Isogai Y."/>
            <person name="Letunic I."/>
            <person name="Marr M."/>
            <person name="Pincus D."/>
            <person name="Putnam N."/>
            <person name="Rokas A."/>
            <person name="Wright K.J."/>
            <person name="Zuzow R."/>
            <person name="Dirks W."/>
            <person name="Good M."/>
            <person name="Goodstein D."/>
            <person name="Lemons D."/>
            <person name="Li W."/>
            <person name="Lyons J.B."/>
            <person name="Morris A."/>
            <person name="Nichols S."/>
            <person name="Richter D.J."/>
            <person name="Salamov A."/>
            <person name="Bork P."/>
            <person name="Lim W.A."/>
            <person name="Manning G."/>
            <person name="Miller W.T."/>
            <person name="McGinnis W."/>
            <person name="Shapiro H."/>
            <person name="Tjian R."/>
            <person name="Grigoriev I.V."/>
            <person name="Rokhsar D."/>
        </authorList>
    </citation>
    <scope>NUCLEOTIDE SEQUENCE [LARGE SCALE GENOMIC DNA]</scope>
    <source>
        <strain evidence="17">MX1 / ATCC 50154</strain>
    </source>
</reference>
<dbReference type="EC" id="1.2.1.11" evidence="5"/>
<feature type="active site" description="Acyl-thioester intermediate" evidence="14">
    <location>
        <position position="146"/>
    </location>
</feature>
<evidence type="ECO:0000256" key="7">
    <source>
        <dbReference type="ARBA" id="ARBA00022697"/>
    </source>
</evidence>
<keyword evidence="7" id="KW-0791">Threonine biosynthesis</keyword>
<dbReference type="UniPathway" id="UPA00050">
    <property type="reaction ID" value="UER00463"/>
</dbReference>
<dbReference type="PANTHER" id="PTHR46278">
    <property type="entry name" value="DEHYDROGENASE, PUTATIVE-RELATED"/>
    <property type="match status" value="1"/>
</dbReference>
<dbReference type="SMART" id="SM00859">
    <property type="entry name" value="Semialdhyde_dh"/>
    <property type="match status" value="1"/>
</dbReference>
<dbReference type="PANTHER" id="PTHR46278:SF2">
    <property type="entry name" value="ASPARTATE-SEMIALDEHYDE DEHYDROGENASE"/>
    <property type="match status" value="1"/>
</dbReference>
<dbReference type="OMA" id="CEEEMKM"/>
<feature type="domain" description="Semialdehyde dehydrogenase NAD-binding" evidence="15">
    <location>
        <begin position="22"/>
        <end position="137"/>
    </location>
</feature>
<dbReference type="GO" id="GO:0009097">
    <property type="term" value="P:isoleucine biosynthetic process"/>
    <property type="evidence" value="ECO:0007669"/>
    <property type="project" value="InterPro"/>
</dbReference>
<dbReference type="InterPro" id="IPR012280">
    <property type="entry name" value="Semialdhyde_DH_dimer_dom"/>
</dbReference>
<keyword evidence="11" id="KW-0457">Lysine biosynthesis</keyword>
<evidence type="ECO:0000256" key="12">
    <source>
        <dbReference type="ARBA" id="ARBA00023167"/>
    </source>
</evidence>
<dbReference type="GO" id="GO:0046983">
    <property type="term" value="F:protein dimerization activity"/>
    <property type="evidence" value="ECO:0007669"/>
    <property type="project" value="InterPro"/>
</dbReference>
<evidence type="ECO:0000256" key="1">
    <source>
        <dbReference type="ARBA" id="ARBA00005021"/>
    </source>
</evidence>
<comment type="subunit">
    <text evidence="4">Homodimer.</text>
</comment>
<dbReference type="SUPFAM" id="SSF55347">
    <property type="entry name" value="Glyceraldehyde-3-phosphate dehydrogenase-like, C-terminal domain"/>
    <property type="match status" value="1"/>
</dbReference>
<dbReference type="InParanoid" id="A9V5G9"/>
<dbReference type="AlphaFoldDB" id="A9V5G9"/>
<dbReference type="NCBIfam" id="TIGR01296">
    <property type="entry name" value="asd_B"/>
    <property type="match status" value="1"/>
</dbReference>
<dbReference type="CDD" id="cd02316">
    <property type="entry name" value="VcASADH2_like_N"/>
    <property type="match status" value="1"/>
</dbReference>
<dbReference type="STRING" id="81824.A9V5G9"/>
<evidence type="ECO:0000256" key="6">
    <source>
        <dbReference type="ARBA" id="ARBA00022605"/>
    </source>
</evidence>
<dbReference type="RefSeq" id="XP_001747894.1">
    <property type="nucleotide sequence ID" value="XM_001747842.1"/>
</dbReference>
<evidence type="ECO:0000256" key="14">
    <source>
        <dbReference type="PIRSR" id="PIRSR000148-1"/>
    </source>
</evidence>
<evidence type="ECO:0000256" key="9">
    <source>
        <dbReference type="ARBA" id="ARBA00022915"/>
    </source>
</evidence>